<dbReference type="AlphaFoldDB" id="A0A226DVV0"/>
<accession>A0A226DVV0</accession>
<reference evidence="1 2" key="1">
    <citation type="submission" date="2015-12" db="EMBL/GenBank/DDBJ databases">
        <title>The genome of Folsomia candida.</title>
        <authorList>
            <person name="Faddeeva A."/>
            <person name="Derks M.F."/>
            <person name="Anvar Y."/>
            <person name="Smit S."/>
            <person name="Van Straalen N."/>
            <person name="Roelofs D."/>
        </authorList>
    </citation>
    <scope>NUCLEOTIDE SEQUENCE [LARGE SCALE GENOMIC DNA]</scope>
    <source>
        <strain evidence="1 2">VU population</strain>
        <tissue evidence="1">Whole body</tissue>
    </source>
</reference>
<dbReference type="EMBL" id="LNIX01000010">
    <property type="protein sequence ID" value="OXA49168.1"/>
    <property type="molecule type" value="Genomic_DNA"/>
</dbReference>
<gene>
    <name evidence="1" type="ORF">Fcan01_15627</name>
</gene>
<proteinExistence type="predicted"/>
<dbReference type="Proteomes" id="UP000198287">
    <property type="component" value="Unassembled WGS sequence"/>
</dbReference>
<comment type="caution">
    <text evidence="1">The sequence shown here is derived from an EMBL/GenBank/DDBJ whole genome shotgun (WGS) entry which is preliminary data.</text>
</comment>
<keyword evidence="2" id="KW-1185">Reference proteome</keyword>
<evidence type="ECO:0000313" key="1">
    <source>
        <dbReference type="EMBL" id="OXA49168.1"/>
    </source>
</evidence>
<sequence length="273" mass="29441">MGITPLTNFEEQRPFDGWNLDNAIANILVYLFQEHVKPRNLKTALDPEGNGRIVPVCRRHELRGLDVTFLTRKLAAVLASLDSINSFNVTLLNANESSSFIDTLRGSAYDGFNAVNRQSKASRPEDLFAKAGITISATSGNSDMDEVAVQIVGKGVSSTPGIVIGTVASRGLRQPSMLSLYGFSLRGGIELNDHLYIFSCVSSPCTVNGLLAILTNGDVNVLELKTSEPLENNQTMVFVRGLGGNKGILGKEQFSSLPGITMLTAVNFPSFPF</sequence>
<organism evidence="1 2">
    <name type="scientific">Folsomia candida</name>
    <name type="common">Springtail</name>
    <dbReference type="NCBI Taxonomy" id="158441"/>
    <lineage>
        <taxon>Eukaryota</taxon>
        <taxon>Metazoa</taxon>
        <taxon>Ecdysozoa</taxon>
        <taxon>Arthropoda</taxon>
        <taxon>Hexapoda</taxon>
        <taxon>Collembola</taxon>
        <taxon>Entomobryomorpha</taxon>
        <taxon>Isotomoidea</taxon>
        <taxon>Isotomidae</taxon>
        <taxon>Proisotominae</taxon>
        <taxon>Folsomia</taxon>
    </lineage>
</organism>
<protein>
    <submittedName>
        <fullName evidence="1">Uncharacterized protein</fullName>
    </submittedName>
</protein>
<evidence type="ECO:0000313" key="2">
    <source>
        <dbReference type="Proteomes" id="UP000198287"/>
    </source>
</evidence>
<name>A0A226DVV0_FOLCA</name>